<keyword evidence="1" id="KW-0805">Transcription regulation</keyword>
<dbReference type="EMBL" id="JBHUPC010000010">
    <property type="protein sequence ID" value="MFD2890974.1"/>
    <property type="molecule type" value="Genomic_DNA"/>
</dbReference>
<feature type="domain" description="HTH araC/xylS-type" evidence="4">
    <location>
        <begin position="187"/>
        <end position="285"/>
    </location>
</feature>
<dbReference type="Pfam" id="PF12833">
    <property type="entry name" value="HTH_18"/>
    <property type="match status" value="1"/>
</dbReference>
<organism evidence="5 6">
    <name type="scientific">Flavobacterium chuncheonense</name>
    <dbReference type="NCBI Taxonomy" id="2026653"/>
    <lineage>
        <taxon>Bacteria</taxon>
        <taxon>Pseudomonadati</taxon>
        <taxon>Bacteroidota</taxon>
        <taxon>Flavobacteriia</taxon>
        <taxon>Flavobacteriales</taxon>
        <taxon>Flavobacteriaceae</taxon>
        <taxon>Flavobacterium</taxon>
    </lineage>
</organism>
<proteinExistence type="predicted"/>
<protein>
    <submittedName>
        <fullName evidence="5">AraC family transcriptional regulator</fullName>
    </submittedName>
</protein>
<evidence type="ECO:0000256" key="1">
    <source>
        <dbReference type="ARBA" id="ARBA00023015"/>
    </source>
</evidence>
<dbReference type="SUPFAM" id="SSF46689">
    <property type="entry name" value="Homeodomain-like"/>
    <property type="match status" value="1"/>
</dbReference>
<evidence type="ECO:0000256" key="2">
    <source>
        <dbReference type="ARBA" id="ARBA00023125"/>
    </source>
</evidence>
<dbReference type="PANTHER" id="PTHR43280:SF32">
    <property type="entry name" value="TRANSCRIPTIONAL REGULATORY PROTEIN"/>
    <property type="match status" value="1"/>
</dbReference>
<dbReference type="SUPFAM" id="SSF51215">
    <property type="entry name" value="Regulatory protein AraC"/>
    <property type="match status" value="1"/>
</dbReference>
<dbReference type="InterPro" id="IPR014710">
    <property type="entry name" value="RmlC-like_jellyroll"/>
</dbReference>
<dbReference type="PROSITE" id="PS01124">
    <property type="entry name" value="HTH_ARAC_FAMILY_2"/>
    <property type="match status" value="1"/>
</dbReference>
<evidence type="ECO:0000313" key="6">
    <source>
        <dbReference type="Proteomes" id="UP001597534"/>
    </source>
</evidence>
<dbReference type="PRINTS" id="PR00032">
    <property type="entry name" value="HTHARAC"/>
</dbReference>
<dbReference type="RefSeq" id="WP_379810497.1">
    <property type="nucleotide sequence ID" value="NZ_JBHUPC010000010.1"/>
</dbReference>
<keyword evidence="3" id="KW-0804">Transcription</keyword>
<dbReference type="Gene3D" id="1.10.10.60">
    <property type="entry name" value="Homeodomain-like"/>
    <property type="match status" value="1"/>
</dbReference>
<dbReference type="SMART" id="SM00342">
    <property type="entry name" value="HTH_ARAC"/>
    <property type="match status" value="1"/>
</dbReference>
<dbReference type="InterPro" id="IPR020449">
    <property type="entry name" value="Tscrpt_reg_AraC-type_HTH"/>
</dbReference>
<keyword evidence="6" id="KW-1185">Reference proteome</keyword>
<dbReference type="Proteomes" id="UP001597534">
    <property type="component" value="Unassembled WGS sequence"/>
</dbReference>
<gene>
    <name evidence="5" type="ORF">ACFS5J_02990</name>
</gene>
<dbReference type="InterPro" id="IPR018060">
    <property type="entry name" value="HTH_AraC"/>
</dbReference>
<evidence type="ECO:0000259" key="4">
    <source>
        <dbReference type="PROSITE" id="PS01124"/>
    </source>
</evidence>
<evidence type="ECO:0000256" key="3">
    <source>
        <dbReference type="ARBA" id="ARBA00023163"/>
    </source>
</evidence>
<evidence type="ECO:0000313" key="5">
    <source>
        <dbReference type="EMBL" id="MFD2890974.1"/>
    </source>
</evidence>
<name>A0ABW5YIV9_9FLAO</name>
<sequence length="288" mass="33799">MNRYPIYNINNFERNTFSEDLYVNSFRMHFQKHGFIESMHRHNFYLLVFFTNGSGIHTIDFDTFSVQRGSLFVMQPGQMHTWSLSDDTDGYIVFCSKEVFNLYFQSKAIEDYAYFKSFKNVPDVLLSDAEIKKINFYFELMLLEYQNEMLYKKDKILNLLDVVFIEISRLSTIQKDNVKSNYGNKLKQFELVLEQNFKTEKAPSFYADALSISLKHLNRITKEILNETVTALITQRVLLESKRYMVEGNLTTSQIADLLGFSSASYFLKLFKKHTGQTPKSFKNGLKD</sequence>
<keyword evidence="2" id="KW-0238">DNA-binding</keyword>
<accession>A0ABW5YIV9</accession>
<comment type="caution">
    <text evidence="5">The sequence shown here is derived from an EMBL/GenBank/DDBJ whole genome shotgun (WGS) entry which is preliminary data.</text>
</comment>
<reference evidence="6" key="1">
    <citation type="journal article" date="2019" name="Int. J. Syst. Evol. Microbiol.">
        <title>The Global Catalogue of Microorganisms (GCM) 10K type strain sequencing project: providing services to taxonomists for standard genome sequencing and annotation.</title>
        <authorList>
            <consortium name="The Broad Institute Genomics Platform"/>
            <consortium name="The Broad Institute Genome Sequencing Center for Infectious Disease"/>
            <person name="Wu L."/>
            <person name="Ma J."/>
        </authorList>
    </citation>
    <scope>NUCLEOTIDE SEQUENCE [LARGE SCALE GENOMIC DNA]</scope>
    <source>
        <strain evidence="6">KCTC 22671</strain>
    </source>
</reference>
<dbReference type="PANTHER" id="PTHR43280">
    <property type="entry name" value="ARAC-FAMILY TRANSCRIPTIONAL REGULATOR"/>
    <property type="match status" value="1"/>
</dbReference>
<dbReference type="Pfam" id="PF02311">
    <property type="entry name" value="AraC_binding"/>
    <property type="match status" value="1"/>
</dbReference>
<dbReference type="InterPro" id="IPR037923">
    <property type="entry name" value="HTH-like"/>
</dbReference>
<dbReference type="InterPro" id="IPR003313">
    <property type="entry name" value="AraC-bd"/>
</dbReference>
<dbReference type="Gene3D" id="2.60.120.10">
    <property type="entry name" value="Jelly Rolls"/>
    <property type="match status" value="1"/>
</dbReference>
<dbReference type="InterPro" id="IPR009057">
    <property type="entry name" value="Homeodomain-like_sf"/>
</dbReference>